<dbReference type="InterPro" id="IPR050490">
    <property type="entry name" value="Bact_solute-bd_prot1"/>
</dbReference>
<evidence type="ECO:0000313" key="2">
    <source>
        <dbReference type="EMBL" id="SEQ08715.1"/>
    </source>
</evidence>
<dbReference type="AlphaFoldDB" id="A0A1H9D5J2"/>
<evidence type="ECO:0000256" key="1">
    <source>
        <dbReference type="SAM" id="SignalP"/>
    </source>
</evidence>
<dbReference type="EMBL" id="FOFA01000002">
    <property type="protein sequence ID" value="SEQ08715.1"/>
    <property type="molecule type" value="Genomic_DNA"/>
</dbReference>
<evidence type="ECO:0000313" key="3">
    <source>
        <dbReference type="Proteomes" id="UP000198504"/>
    </source>
</evidence>
<dbReference type="SUPFAM" id="SSF53850">
    <property type="entry name" value="Periplasmic binding protein-like II"/>
    <property type="match status" value="1"/>
</dbReference>
<dbReference type="Gene3D" id="3.40.190.10">
    <property type="entry name" value="Periplasmic binding protein-like II"/>
    <property type="match status" value="1"/>
</dbReference>
<gene>
    <name evidence="2" type="ORF">SAMN05421756_102444</name>
</gene>
<keyword evidence="2" id="KW-0762">Sugar transport</keyword>
<dbReference type="RefSeq" id="WP_198409964.1">
    <property type="nucleotide sequence ID" value="NZ_FOFA01000002.1"/>
</dbReference>
<feature type="signal peptide" evidence="1">
    <location>
        <begin position="1"/>
        <end position="31"/>
    </location>
</feature>
<organism evidence="2 3">
    <name type="scientific">Microlunatus flavus</name>
    <dbReference type="NCBI Taxonomy" id="1036181"/>
    <lineage>
        <taxon>Bacteria</taxon>
        <taxon>Bacillati</taxon>
        <taxon>Actinomycetota</taxon>
        <taxon>Actinomycetes</taxon>
        <taxon>Propionibacteriales</taxon>
        <taxon>Propionibacteriaceae</taxon>
        <taxon>Microlunatus</taxon>
    </lineage>
</organism>
<sequence>MTSRLNRPMTASRRALLAGLTLSLGVLPLAACGGGSDDEGSATDAQFTKDVSGELGVWGFNNADDVGKARLASAQQQLGSVKITLDETGFDSQKFTTRAASKTLPDVVQMDRQYVATYAAQDLIVPLDQCFSLYGVDPSSYWYPAVVKDVSYKGKVWAAPQFFQPSAVMLNTRVLDQAGLTAADIDTSRPDALVATAKKLTVTQGGNPTRIGFDPVAGGQAPGWLLGFGGQVMDDNGVPTLDNPNNAKALAFLKQLYDAQGGYAKVKSFSDAFDTFGKNNQFVKDQVGAQMDAQWYVNVLSPYTKQLQISATPYKDQQGQPLSISGGTSFVIPAGAKNMNAACAYVVDLTNEASWMAAAEARAATLAGKPGSINTGLFTGSPSVDKTLREKFVKPSGNKGFDETIATFYDVLGSAKSQGSSPAGQAIQSELQNAISAVLLGQKAPEQALADAQGAAKRAYDQFGG</sequence>
<accession>A0A1H9D5J2</accession>
<dbReference type="PANTHER" id="PTHR43649">
    <property type="entry name" value="ARABINOSE-BINDING PROTEIN-RELATED"/>
    <property type="match status" value="1"/>
</dbReference>
<keyword evidence="1" id="KW-0732">Signal</keyword>
<keyword evidence="2" id="KW-0813">Transport</keyword>
<dbReference type="PANTHER" id="PTHR43649:SF12">
    <property type="entry name" value="DIACETYLCHITOBIOSE BINDING PROTEIN DASA"/>
    <property type="match status" value="1"/>
</dbReference>
<protein>
    <submittedName>
        <fullName evidence="2">Multiple sugar transport system substrate-binding protein</fullName>
    </submittedName>
</protein>
<keyword evidence="3" id="KW-1185">Reference proteome</keyword>
<reference evidence="3" key="1">
    <citation type="submission" date="2016-10" db="EMBL/GenBank/DDBJ databases">
        <authorList>
            <person name="Varghese N."/>
            <person name="Submissions S."/>
        </authorList>
    </citation>
    <scope>NUCLEOTIDE SEQUENCE [LARGE SCALE GENOMIC DNA]</scope>
    <source>
        <strain evidence="3">CGMCC 4.6856</strain>
    </source>
</reference>
<name>A0A1H9D5J2_9ACTN</name>
<dbReference type="STRING" id="1036181.SAMN05421756_102444"/>
<feature type="chain" id="PRO_5011463319" evidence="1">
    <location>
        <begin position="32"/>
        <end position="465"/>
    </location>
</feature>
<proteinExistence type="predicted"/>
<dbReference type="Proteomes" id="UP000198504">
    <property type="component" value="Unassembled WGS sequence"/>
</dbReference>